<dbReference type="PANTHER" id="PTHR12888:SF0">
    <property type="entry name" value="PEROXISOME ASSEMBLY PROTEIN 12"/>
    <property type="match status" value="1"/>
</dbReference>
<evidence type="ECO:0000256" key="6">
    <source>
        <dbReference type="ARBA" id="ARBA00022692"/>
    </source>
</evidence>
<dbReference type="GO" id="GO:1990429">
    <property type="term" value="C:peroxisomal importomer complex"/>
    <property type="evidence" value="ECO:0007669"/>
    <property type="project" value="TreeGrafter"/>
</dbReference>
<feature type="domain" description="Pex N-terminal" evidence="15">
    <location>
        <begin position="33"/>
        <end position="226"/>
    </location>
</feature>
<dbReference type="InterPro" id="IPR006845">
    <property type="entry name" value="Pex_N"/>
</dbReference>
<keyword evidence="5" id="KW-0813">Transport</keyword>
<evidence type="ECO:0000313" key="17">
    <source>
        <dbReference type="EMBL" id="CAF3564956.1"/>
    </source>
</evidence>
<evidence type="ECO:0000256" key="2">
    <source>
        <dbReference type="ARBA" id="ARBA00004906"/>
    </source>
</evidence>
<keyword evidence="13" id="KW-0576">Peroxisome</keyword>
<evidence type="ECO:0000256" key="1">
    <source>
        <dbReference type="ARBA" id="ARBA00004585"/>
    </source>
</evidence>
<evidence type="ECO:0000259" key="15">
    <source>
        <dbReference type="Pfam" id="PF04757"/>
    </source>
</evidence>
<keyword evidence="7" id="KW-0479">Metal-binding</keyword>
<keyword evidence="6" id="KW-0812">Transmembrane</keyword>
<proteinExistence type="inferred from homology"/>
<dbReference type="EMBL" id="CAJNOE010000338">
    <property type="protein sequence ID" value="CAF1158733.1"/>
    <property type="molecule type" value="Genomic_DNA"/>
</dbReference>
<evidence type="ECO:0000256" key="12">
    <source>
        <dbReference type="ARBA" id="ARBA00023136"/>
    </source>
</evidence>
<dbReference type="GO" id="GO:0016558">
    <property type="term" value="P:protein import into peroxisome matrix"/>
    <property type="evidence" value="ECO:0007669"/>
    <property type="project" value="InterPro"/>
</dbReference>
<organism evidence="16 18">
    <name type="scientific">Adineta steineri</name>
    <dbReference type="NCBI Taxonomy" id="433720"/>
    <lineage>
        <taxon>Eukaryota</taxon>
        <taxon>Metazoa</taxon>
        <taxon>Spiralia</taxon>
        <taxon>Gnathifera</taxon>
        <taxon>Rotifera</taxon>
        <taxon>Eurotatoria</taxon>
        <taxon>Bdelloidea</taxon>
        <taxon>Adinetida</taxon>
        <taxon>Adinetidae</taxon>
        <taxon>Adineta</taxon>
    </lineage>
</organism>
<evidence type="ECO:0000256" key="9">
    <source>
        <dbReference type="ARBA" id="ARBA00022833"/>
    </source>
</evidence>
<accession>A0A814T9C1</accession>
<comment type="similarity">
    <text evidence="3">Belongs to the pex2/pex10/pex12 family.</text>
</comment>
<evidence type="ECO:0000256" key="14">
    <source>
        <dbReference type="ARBA" id="ARBA00029692"/>
    </source>
</evidence>
<evidence type="ECO:0000256" key="4">
    <source>
        <dbReference type="ARBA" id="ARBA00018980"/>
    </source>
</evidence>
<keyword evidence="12" id="KW-0472">Membrane</keyword>
<evidence type="ECO:0000313" key="16">
    <source>
        <dbReference type="EMBL" id="CAF1158733.1"/>
    </source>
</evidence>
<gene>
    <name evidence="16" type="ORF">IZO911_LOCUS26199</name>
    <name evidence="17" type="ORF">KXQ929_LOCUS3332</name>
</gene>
<keyword evidence="10" id="KW-0653">Protein transport</keyword>
<evidence type="ECO:0000256" key="11">
    <source>
        <dbReference type="ARBA" id="ARBA00022989"/>
    </source>
</evidence>
<evidence type="ECO:0000256" key="7">
    <source>
        <dbReference type="ARBA" id="ARBA00022723"/>
    </source>
</evidence>
<dbReference type="GO" id="GO:0008270">
    <property type="term" value="F:zinc ion binding"/>
    <property type="evidence" value="ECO:0007669"/>
    <property type="project" value="UniProtKB-KW"/>
</dbReference>
<dbReference type="GO" id="GO:0006513">
    <property type="term" value="P:protein monoubiquitination"/>
    <property type="evidence" value="ECO:0007669"/>
    <property type="project" value="TreeGrafter"/>
</dbReference>
<keyword evidence="11" id="KW-1133">Transmembrane helix</keyword>
<dbReference type="GO" id="GO:0004842">
    <property type="term" value="F:ubiquitin-protein transferase activity"/>
    <property type="evidence" value="ECO:0007669"/>
    <property type="project" value="TreeGrafter"/>
</dbReference>
<dbReference type="Gene3D" id="3.30.40.10">
    <property type="entry name" value="Zinc/RING finger domain, C3HC4 (zinc finger)"/>
    <property type="match status" value="1"/>
</dbReference>
<name>A0A814T9C1_9BILA</name>
<dbReference type="InterPro" id="IPR013083">
    <property type="entry name" value="Znf_RING/FYVE/PHD"/>
</dbReference>
<dbReference type="PANTHER" id="PTHR12888">
    <property type="entry name" value="PEROXISOME ASSEMBLY PROTEIN 12 PEROXIN-12"/>
    <property type="match status" value="1"/>
</dbReference>
<dbReference type="Pfam" id="PF04757">
    <property type="entry name" value="Pex2_Pex12"/>
    <property type="match status" value="1"/>
</dbReference>
<comment type="pathway">
    <text evidence="2">Protein modification; protein ubiquitination.</text>
</comment>
<dbReference type="AlphaFoldDB" id="A0A814T9C1"/>
<evidence type="ECO:0000256" key="5">
    <source>
        <dbReference type="ARBA" id="ARBA00022448"/>
    </source>
</evidence>
<reference evidence="16" key="1">
    <citation type="submission" date="2021-02" db="EMBL/GenBank/DDBJ databases">
        <authorList>
            <person name="Nowell W R."/>
        </authorList>
    </citation>
    <scope>NUCLEOTIDE SEQUENCE</scope>
</reference>
<dbReference type="InterPro" id="IPR017375">
    <property type="entry name" value="PEX12"/>
</dbReference>
<dbReference type="Proteomes" id="UP000663868">
    <property type="component" value="Unassembled WGS sequence"/>
</dbReference>
<evidence type="ECO:0000256" key="13">
    <source>
        <dbReference type="ARBA" id="ARBA00023140"/>
    </source>
</evidence>
<dbReference type="Proteomes" id="UP000663860">
    <property type="component" value="Unassembled WGS sequence"/>
</dbReference>
<sequence length="310" mass="35983">MSSSNTHSILDFESSSTILLPILPSASELLAQERVTNLIRPCFQHILKFLQKIHPLSNLLKMLYQYKDELILLIEGILQWFYLNSHSALIGEHFYGLKRTANHRLRSLILSVFLPYVKLKLNALHEQMRVNNTNHHAKYYLFLQLLPKIQIFIESICWLYRIGYGFGLTKYYSPALQLANVKLTYAKDPSPNVSSSTSFTSQYLSLISQIISYGLFLIQMIDWWNHTYNSKQNSADNLNKLPLSITTQMRPTTTNKHQCPLCRQPCHIPTIILGSSYVYCHTCISDYIKQYHRCPTSHQPVTNEHLIKIY</sequence>
<dbReference type="EMBL" id="CAJOBB010000107">
    <property type="protein sequence ID" value="CAF3564956.1"/>
    <property type="molecule type" value="Genomic_DNA"/>
</dbReference>
<dbReference type="SUPFAM" id="SSF57850">
    <property type="entry name" value="RING/U-box"/>
    <property type="match status" value="1"/>
</dbReference>
<comment type="caution">
    <text evidence="16">The sequence shown here is derived from an EMBL/GenBank/DDBJ whole genome shotgun (WGS) entry which is preliminary data.</text>
</comment>
<keyword evidence="9" id="KW-0862">Zinc</keyword>
<evidence type="ECO:0000256" key="10">
    <source>
        <dbReference type="ARBA" id="ARBA00022927"/>
    </source>
</evidence>
<evidence type="ECO:0000256" key="8">
    <source>
        <dbReference type="ARBA" id="ARBA00022771"/>
    </source>
</evidence>
<protein>
    <recommendedName>
        <fullName evidence="4">Peroxisome assembly protein 12</fullName>
    </recommendedName>
    <alternativeName>
        <fullName evidence="14">Peroxin-12</fullName>
    </alternativeName>
</protein>
<evidence type="ECO:0000313" key="18">
    <source>
        <dbReference type="Proteomes" id="UP000663860"/>
    </source>
</evidence>
<evidence type="ECO:0000256" key="3">
    <source>
        <dbReference type="ARBA" id="ARBA00008704"/>
    </source>
</evidence>
<comment type="subcellular location">
    <subcellularLocation>
        <location evidence="1">Peroxisome membrane</location>
        <topology evidence="1">Multi-pass membrane protein</topology>
    </subcellularLocation>
</comment>
<keyword evidence="8" id="KW-0863">Zinc-finger</keyword>
<dbReference type="GO" id="GO:0005778">
    <property type="term" value="C:peroxisomal membrane"/>
    <property type="evidence" value="ECO:0007669"/>
    <property type="project" value="UniProtKB-SubCell"/>
</dbReference>